<gene>
    <name evidence="9" type="ORF">INS88_09880</name>
</gene>
<name>A0A7M1QVM8_9ACTO</name>
<dbReference type="AlphaFoldDB" id="A0A7M1QVM8"/>
<dbReference type="RefSeq" id="WP_197551093.1">
    <property type="nucleotide sequence ID" value="NZ_CP063213.1"/>
</dbReference>
<dbReference type="GO" id="GO:0006261">
    <property type="term" value="P:DNA-templated DNA replication"/>
    <property type="evidence" value="ECO:0007669"/>
    <property type="project" value="TreeGrafter"/>
</dbReference>
<accession>A0A7M1QVM8</accession>
<keyword evidence="4 9" id="KW-0548">Nucleotidyltransferase</keyword>
<dbReference type="PANTHER" id="PTHR11669">
    <property type="entry name" value="REPLICATION FACTOR C / DNA POLYMERASE III GAMMA-TAU SUBUNIT"/>
    <property type="match status" value="1"/>
</dbReference>
<dbReference type="SUPFAM" id="SSF52540">
    <property type="entry name" value="P-loop containing nucleoside triphosphate hydrolases"/>
    <property type="match status" value="1"/>
</dbReference>
<keyword evidence="5" id="KW-0235">DNA replication</keyword>
<proteinExistence type="predicted"/>
<evidence type="ECO:0000256" key="3">
    <source>
        <dbReference type="ARBA" id="ARBA00022679"/>
    </source>
</evidence>
<keyword evidence="10" id="KW-1185">Reference proteome</keyword>
<dbReference type="EMBL" id="CP063213">
    <property type="protein sequence ID" value="QOR45544.1"/>
    <property type="molecule type" value="Genomic_DNA"/>
</dbReference>
<organism evidence="9 10">
    <name type="scientific">Trueperella pecoris</name>
    <dbReference type="NCBI Taxonomy" id="2733571"/>
    <lineage>
        <taxon>Bacteria</taxon>
        <taxon>Bacillati</taxon>
        <taxon>Actinomycetota</taxon>
        <taxon>Actinomycetes</taxon>
        <taxon>Actinomycetales</taxon>
        <taxon>Actinomycetaceae</taxon>
        <taxon>Trueperella</taxon>
    </lineage>
</organism>
<dbReference type="Proteomes" id="UP000595053">
    <property type="component" value="Chromosome"/>
</dbReference>
<comment type="catalytic activity">
    <reaction evidence="7">
        <text>DNA(n) + a 2'-deoxyribonucleoside 5'-triphosphate = DNA(n+1) + diphosphate</text>
        <dbReference type="Rhea" id="RHEA:22508"/>
        <dbReference type="Rhea" id="RHEA-COMP:17339"/>
        <dbReference type="Rhea" id="RHEA-COMP:17340"/>
        <dbReference type="ChEBI" id="CHEBI:33019"/>
        <dbReference type="ChEBI" id="CHEBI:61560"/>
        <dbReference type="ChEBI" id="CHEBI:173112"/>
        <dbReference type="EC" id="2.7.7.7"/>
    </reaction>
</comment>
<evidence type="ECO:0000256" key="4">
    <source>
        <dbReference type="ARBA" id="ARBA00022695"/>
    </source>
</evidence>
<evidence type="ECO:0000256" key="7">
    <source>
        <dbReference type="ARBA" id="ARBA00049244"/>
    </source>
</evidence>
<dbReference type="GO" id="GO:0009360">
    <property type="term" value="C:DNA polymerase III complex"/>
    <property type="evidence" value="ECO:0007669"/>
    <property type="project" value="InterPro"/>
</dbReference>
<reference evidence="9 10" key="1">
    <citation type="submission" date="2020-10" db="EMBL/GenBank/DDBJ databases">
        <title>Trueperella pecoris sp. nov. isolated from bovine and porcine specimens.</title>
        <authorList>
            <person name="Schoenecker L."/>
            <person name="Schnydrig P."/>
            <person name="Brodard I."/>
            <person name="Thomann A."/>
            <person name="Hemphill A."/>
            <person name="Rodriguez-Campos S."/>
            <person name="Perreten V."/>
            <person name="Jores J."/>
            <person name="Kittl S."/>
        </authorList>
    </citation>
    <scope>NUCLEOTIDE SEQUENCE [LARGE SCALE GENOMIC DNA]</scope>
    <source>
        <strain evidence="9 10">15A0121</strain>
    </source>
</reference>
<keyword evidence="3 9" id="KW-0808">Transferase</keyword>
<evidence type="ECO:0000256" key="2">
    <source>
        <dbReference type="ARBA" id="ARBA00014363"/>
    </source>
</evidence>
<sequence>MSVFDDLVGQAEAVADLSRAARASRDIAGGGFEGDIQPGNSAMSHAWLFTGPPGSGRSSAARAFAAALECTGATPGCGECAQCKAVMGGNHPDVSSLSTDLVTIKAEEVRAYVASSYQAPGTGSWKVFIIEDADRMVERTTNVLLKAIEEPGPRTVWILCTAAVADVLPTIRSRCRHVNLVTPSVEDVARLLVERQGVDLDAALVAAQAAQSHIGVATALATDPQAAHVRKLTLDAVASLRGVGDAALAAQMLVDPEQMTGATAESKKEQEAAQAREEAERLAAMGLEPGARVPAAVRSQVKAASVDVKRRATRNLHDMIDRELTYMISFYRDVLVAQLEADVRLVNADYSQAIERIAATTSPSLTLARIDALGQARERLRGNVAPQLLMEAALAALRER</sequence>
<evidence type="ECO:0000256" key="6">
    <source>
        <dbReference type="ARBA" id="ARBA00022932"/>
    </source>
</evidence>
<dbReference type="Gene3D" id="3.40.50.300">
    <property type="entry name" value="P-loop containing nucleotide triphosphate hydrolases"/>
    <property type="match status" value="1"/>
</dbReference>
<keyword evidence="6" id="KW-0239">DNA-directed DNA polymerase</keyword>
<dbReference type="GO" id="GO:0003887">
    <property type="term" value="F:DNA-directed DNA polymerase activity"/>
    <property type="evidence" value="ECO:0007669"/>
    <property type="project" value="UniProtKB-KW"/>
</dbReference>
<dbReference type="InterPro" id="IPR027417">
    <property type="entry name" value="P-loop_NTPase"/>
</dbReference>
<evidence type="ECO:0000313" key="9">
    <source>
        <dbReference type="EMBL" id="QOR45544.1"/>
    </source>
</evidence>
<evidence type="ECO:0000256" key="1">
    <source>
        <dbReference type="ARBA" id="ARBA00012417"/>
    </source>
</evidence>
<dbReference type="EC" id="2.7.7.7" evidence="1"/>
<dbReference type="NCBIfam" id="TIGR00678">
    <property type="entry name" value="holB"/>
    <property type="match status" value="1"/>
</dbReference>
<dbReference type="GO" id="GO:0003677">
    <property type="term" value="F:DNA binding"/>
    <property type="evidence" value="ECO:0007669"/>
    <property type="project" value="InterPro"/>
</dbReference>
<evidence type="ECO:0000259" key="8">
    <source>
        <dbReference type="Pfam" id="PF09115"/>
    </source>
</evidence>
<dbReference type="InterPro" id="IPR004622">
    <property type="entry name" value="DNA_pol_HolB"/>
</dbReference>
<dbReference type="GO" id="GO:0008408">
    <property type="term" value="F:3'-5' exonuclease activity"/>
    <property type="evidence" value="ECO:0007669"/>
    <property type="project" value="InterPro"/>
</dbReference>
<dbReference type="PANTHER" id="PTHR11669:SF8">
    <property type="entry name" value="DNA POLYMERASE III SUBUNIT DELTA"/>
    <property type="match status" value="1"/>
</dbReference>
<evidence type="ECO:0000313" key="10">
    <source>
        <dbReference type="Proteomes" id="UP000595053"/>
    </source>
</evidence>
<dbReference type="NCBIfam" id="NF005926">
    <property type="entry name" value="PRK07940.1"/>
    <property type="match status" value="1"/>
</dbReference>
<feature type="domain" description="DNA polymerase III delta subunit C-terminal" evidence="8">
    <location>
        <begin position="317"/>
        <end position="397"/>
    </location>
</feature>
<dbReference type="InterPro" id="IPR050238">
    <property type="entry name" value="DNA_Rep/Repair_Clamp_Loader"/>
</dbReference>
<dbReference type="InterPro" id="IPR015199">
    <property type="entry name" value="DNA_pol_III_delta_C"/>
</dbReference>
<dbReference type="Pfam" id="PF13177">
    <property type="entry name" value="DNA_pol3_delta2"/>
    <property type="match status" value="1"/>
</dbReference>
<evidence type="ECO:0000256" key="5">
    <source>
        <dbReference type="ARBA" id="ARBA00022705"/>
    </source>
</evidence>
<protein>
    <recommendedName>
        <fullName evidence="2">DNA polymerase III subunit delta'</fullName>
        <ecNumber evidence="1">2.7.7.7</ecNumber>
    </recommendedName>
</protein>
<dbReference type="Pfam" id="PF09115">
    <property type="entry name" value="DNApol3-delta_C"/>
    <property type="match status" value="1"/>
</dbReference>